<dbReference type="PANTHER" id="PTHR46599:SF3">
    <property type="entry name" value="PIGGYBAC TRANSPOSABLE ELEMENT-DERIVED PROTEIN 4"/>
    <property type="match status" value="1"/>
</dbReference>
<dbReference type="EMBL" id="ADBJ01000032">
    <property type="protein sequence ID" value="EFA79700.1"/>
    <property type="molecule type" value="Genomic_DNA"/>
</dbReference>
<evidence type="ECO:0000259" key="1">
    <source>
        <dbReference type="Pfam" id="PF13843"/>
    </source>
</evidence>
<comment type="caution">
    <text evidence="2">The sequence shown here is derived from an EMBL/GenBank/DDBJ whole genome shotgun (WGS) entry which is preliminary data.</text>
</comment>
<organism evidence="2 3">
    <name type="scientific">Heterostelium pallidum (strain ATCC 26659 / Pp 5 / PN500)</name>
    <name type="common">Cellular slime mold</name>
    <name type="synonym">Polysphondylium pallidum</name>
    <dbReference type="NCBI Taxonomy" id="670386"/>
    <lineage>
        <taxon>Eukaryota</taxon>
        <taxon>Amoebozoa</taxon>
        <taxon>Evosea</taxon>
        <taxon>Eumycetozoa</taxon>
        <taxon>Dictyostelia</taxon>
        <taxon>Acytosteliales</taxon>
        <taxon>Acytosteliaceae</taxon>
        <taxon>Heterostelium</taxon>
    </lineage>
</organism>
<gene>
    <name evidence="2" type="ORF">PPL_07391</name>
</gene>
<sequence>MEDSIKMSSISIEDDLKVREEDTDDENEIQQHLFYSYSDDQGKYILVLKEICKSNGWDFNQSDPDLICEFLSGLEINQRGRTDSNVGSVEIKEPKQSDNCPQNLGNLTPFQIFTLFFDFSIIELITTETNLYMDQKGINLEFEQNFQSKCTYEILIAFIGVLLCMGICKMPSFSSYWRGNGEGFTPVRNLMSRNQFTSIYSTIHFANNNQKDPNDIFYKIRPLIRHLESKFMFYWKPTTILSIGEDLIDCRQNHPHLQYMFDQPTKWGFKMFKQVDSKGYLFSFKIHQGKIGQDKSTPTERGCTENHILYLLNHLPKDQKYHICIDNYSARIDTVEDCKENCKGETITKEYPQELKFYRIYSGHVDRNNENTSQHQIVLESRKWWFNIFKYLLSLSIVNSWAIYKEWHTISLPDFIKDITRHISKNYSTLILSKKNSNPKSVSKTKFQKSK</sequence>
<dbReference type="Pfam" id="PF13843">
    <property type="entry name" value="DDE_Tnp_1_7"/>
    <property type="match status" value="2"/>
</dbReference>
<dbReference type="PANTHER" id="PTHR46599">
    <property type="entry name" value="PIGGYBAC TRANSPOSABLE ELEMENT-DERIVED PROTEIN 4"/>
    <property type="match status" value="1"/>
</dbReference>
<dbReference type="InParanoid" id="D3BFU0"/>
<reference evidence="2 3" key="1">
    <citation type="journal article" date="2011" name="Genome Res.">
        <title>Phylogeny-wide analysis of social amoeba genomes highlights ancient origins for complex intercellular communication.</title>
        <authorList>
            <person name="Heidel A.J."/>
            <person name="Lawal H.M."/>
            <person name="Felder M."/>
            <person name="Schilde C."/>
            <person name="Helps N.R."/>
            <person name="Tunggal B."/>
            <person name="Rivero F."/>
            <person name="John U."/>
            <person name="Schleicher M."/>
            <person name="Eichinger L."/>
            <person name="Platzer M."/>
            <person name="Noegel A.A."/>
            <person name="Schaap P."/>
            <person name="Gloeckner G."/>
        </authorList>
    </citation>
    <scope>NUCLEOTIDE SEQUENCE [LARGE SCALE GENOMIC DNA]</scope>
    <source>
        <strain evidence="3">ATCC 26659 / Pp 5 / PN500</strain>
    </source>
</reference>
<dbReference type="AlphaFoldDB" id="D3BFU0"/>
<dbReference type="Proteomes" id="UP000001396">
    <property type="component" value="Unassembled WGS sequence"/>
</dbReference>
<evidence type="ECO:0000313" key="3">
    <source>
        <dbReference type="Proteomes" id="UP000001396"/>
    </source>
</evidence>
<keyword evidence="3" id="KW-1185">Reference proteome</keyword>
<protein>
    <recommendedName>
        <fullName evidence="1">PiggyBac transposable element-derived protein domain-containing protein</fullName>
    </recommendedName>
</protein>
<accession>D3BFU0</accession>
<dbReference type="GeneID" id="31362872"/>
<evidence type="ECO:0000313" key="2">
    <source>
        <dbReference type="EMBL" id="EFA79700.1"/>
    </source>
</evidence>
<name>D3BFU0_HETP5</name>
<proteinExistence type="predicted"/>
<dbReference type="InterPro" id="IPR029526">
    <property type="entry name" value="PGBD"/>
</dbReference>
<feature type="domain" description="PiggyBac transposable element-derived protein" evidence="1">
    <location>
        <begin position="108"/>
        <end position="339"/>
    </location>
</feature>
<dbReference type="STRING" id="670386.D3BFU0"/>
<dbReference type="RefSeq" id="XP_020431821.1">
    <property type="nucleotide sequence ID" value="XM_020578226.1"/>
</dbReference>
<feature type="domain" description="PiggyBac transposable element-derived protein" evidence="1">
    <location>
        <begin position="343"/>
        <end position="401"/>
    </location>
</feature>